<accession>A0A2T0VZS5</accession>
<dbReference type="InterPro" id="IPR050424">
    <property type="entry name" value="Gfo-Idh-MocA_inositol_DH"/>
</dbReference>
<dbReference type="SUPFAM" id="SSF55347">
    <property type="entry name" value="Glyceraldehyde-3-phosphate dehydrogenase-like, C-terminal domain"/>
    <property type="match status" value="1"/>
</dbReference>
<gene>
    <name evidence="3" type="ORF">CLV80_105293</name>
</gene>
<feature type="domain" description="Gfo/Idh/MocA-like oxidoreductase C-terminal" evidence="2">
    <location>
        <begin position="145"/>
        <end position="362"/>
    </location>
</feature>
<dbReference type="OrthoDB" id="9815825at2"/>
<evidence type="ECO:0000313" key="3">
    <source>
        <dbReference type="EMBL" id="PRY77809.1"/>
    </source>
</evidence>
<dbReference type="RefSeq" id="WP_106357565.1">
    <property type="nucleotide sequence ID" value="NZ_PVTP01000005.1"/>
</dbReference>
<dbReference type="Pfam" id="PF01408">
    <property type="entry name" value="GFO_IDH_MocA"/>
    <property type="match status" value="1"/>
</dbReference>
<protein>
    <submittedName>
        <fullName evidence="3">Putative dehydrogenase</fullName>
    </submittedName>
</protein>
<comment type="caution">
    <text evidence="3">The sequence shown here is derived from an EMBL/GenBank/DDBJ whole genome shotgun (WGS) entry which is preliminary data.</text>
</comment>
<dbReference type="AlphaFoldDB" id="A0A2T0VZS5"/>
<dbReference type="InterPro" id="IPR000683">
    <property type="entry name" value="Gfo/Idh/MocA-like_OxRdtase_N"/>
</dbReference>
<dbReference type="PANTHER" id="PTHR43593">
    <property type="match status" value="1"/>
</dbReference>
<dbReference type="PANTHER" id="PTHR43593:SF1">
    <property type="entry name" value="INOSITOL 2-DEHYDROGENASE"/>
    <property type="match status" value="1"/>
</dbReference>
<dbReference type="Pfam" id="PF02894">
    <property type="entry name" value="GFO_IDH_MocA_C"/>
    <property type="match status" value="1"/>
</dbReference>
<reference evidence="3 4" key="1">
    <citation type="submission" date="2018-03" db="EMBL/GenBank/DDBJ databases">
        <title>Genomic Encyclopedia of Archaeal and Bacterial Type Strains, Phase II (KMG-II): from individual species to whole genera.</title>
        <authorList>
            <person name="Goeker M."/>
        </authorList>
    </citation>
    <scope>NUCLEOTIDE SEQUENCE [LARGE SCALE GENOMIC DNA]</scope>
    <source>
        <strain evidence="3 4">DSM 101533</strain>
    </source>
</reference>
<dbReference type="GO" id="GO:0000166">
    <property type="term" value="F:nucleotide binding"/>
    <property type="evidence" value="ECO:0007669"/>
    <property type="project" value="InterPro"/>
</dbReference>
<keyword evidence="4" id="KW-1185">Reference proteome</keyword>
<organism evidence="3 4">
    <name type="scientific">Yoonia maritima</name>
    <dbReference type="NCBI Taxonomy" id="1435347"/>
    <lineage>
        <taxon>Bacteria</taxon>
        <taxon>Pseudomonadati</taxon>
        <taxon>Pseudomonadota</taxon>
        <taxon>Alphaproteobacteria</taxon>
        <taxon>Rhodobacterales</taxon>
        <taxon>Paracoccaceae</taxon>
        <taxon>Yoonia</taxon>
    </lineage>
</organism>
<dbReference type="Gene3D" id="3.30.360.10">
    <property type="entry name" value="Dihydrodipicolinate Reductase, domain 2"/>
    <property type="match status" value="1"/>
</dbReference>
<dbReference type="SUPFAM" id="SSF51735">
    <property type="entry name" value="NAD(P)-binding Rossmann-fold domains"/>
    <property type="match status" value="1"/>
</dbReference>
<proteinExistence type="predicted"/>
<evidence type="ECO:0000313" key="4">
    <source>
        <dbReference type="Proteomes" id="UP000238007"/>
    </source>
</evidence>
<feature type="domain" description="Gfo/Idh/MocA-like oxidoreductase N-terminal" evidence="1">
    <location>
        <begin position="6"/>
        <end position="123"/>
    </location>
</feature>
<evidence type="ECO:0000259" key="1">
    <source>
        <dbReference type="Pfam" id="PF01408"/>
    </source>
</evidence>
<dbReference type="InterPro" id="IPR004104">
    <property type="entry name" value="Gfo/Idh/MocA-like_OxRdtase_C"/>
</dbReference>
<dbReference type="InterPro" id="IPR036291">
    <property type="entry name" value="NAD(P)-bd_dom_sf"/>
</dbReference>
<dbReference type="Gene3D" id="3.40.50.720">
    <property type="entry name" value="NAD(P)-binding Rossmann-like Domain"/>
    <property type="match status" value="1"/>
</dbReference>
<dbReference type="EMBL" id="PVTP01000005">
    <property type="protein sequence ID" value="PRY77809.1"/>
    <property type="molecule type" value="Genomic_DNA"/>
</dbReference>
<sequence>MPDITNYGIIGCGMMGHEHMRNIALLDGAAVAGIFEPDAGMAQIAQSIAPDALLVDSIDTLLAIPDLDCILIASPNFRHVEQLEMLAAKRHLPVLVEKPLFTDLDQLARLNDFAETYPSPVWVAMEYRYMPPIAAFLDSVDGATGGIKMMTIREHRFPFLEKVGDWNRFDRYSGGTFVEKCCHFFDLMRLALQSEPLRVMASGGQDANHLDERYDGQKPDILDNGYVIVDFANGSRAMLELCMFAEGAEYQEEVSAVGPTGKVEAFVPGPGRFWPEHLGEAPTPQLIVSPRHPKGPVKQDIPVDPALLDAGDHNGSTYYQHQKFLELVRGERDKAEVTLDDGKMAVLMGMAAQISVKEKRSVLLDELIPLKR</sequence>
<dbReference type="Proteomes" id="UP000238007">
    <property type="component" value="Unassembled WGS sequence"/>
</dbReference>
<name>A0A2T0VZS5_9RHOB</name>
<evidence type="ECO:0000259" key="2">
    <source>
        <dbReference type="Pfam" id="PF02894"/>
    </source>
</evidence>